<organism evidence="1 2">
    <name type="scientific">Bacteroides fragilis str. 3988T(B)14</name>
    <dbReference type="NCBI Taxonomy" id="1339315"/>
    <lineage>
        <taxon>Bacteria</taxon>
        <taxon>Pseudomonadati</taxon>
        <taxon>Bacteroidota</taxon>
        <taxon>Bacteroidia</taxon>
        <taxon>Bacteroidales</taxon>
        <taxon>Bacteroidaceae</taxon>
        <taxon>Bacteroides</taxon>
    </lineage>
</organism>
<name>A0A015UHQ1_BACFG</name>
<gene>
    <name evidence="1" type="ORF">M124_2618</name>
</gene>
<sequence>MICCNILVNGGYMGVFFRNVVAKKRNSIKVSPNAAPT</sequence>
<reference evidence="1 2" key="1">
    <citation type="submission" date="2014-02" db="EMBL/GenBank/DDBJ databases">
        <authorList>
            <person name="Sears C."/>
            <person name="Carroll K."/>
            <person name="Sack B.R."/>
            <person name="Qadri F."/>
            <person name="Myers L.L."/>
            <person name="Chung G.-T."/>
            <person name="Escheverria P."/>
            <person name="Fraser C.M."/>
            <person name="Sadzewicz L."/>
            <person name="Shefchek K.A."/>
            <person name="Tallon L."/>
            <person name="Das S.P."/>
            <person name="Daugherty S."/>
            <person name="Mongodin E.F."/>
        </authorList>
    </citation>
    <scope>NUCLEOTIDE SEQUENCE [LARGE SCALE GENOMIC DNA]</scope>
    <source>
        <strain evidence="2">3988T(B)14</strain>
    </source>
</reference>
<accession>A0A015UHQ1</accession>
<dbReference type="EMBL" id="JGCY01000356">
    <property type="protein sequence ID" value="EXY73473.1"/>
    <property type="molecule type" value="Genomic_DNA"/>
</dbReference>
<dbReference type="AlphaFoldDB" id="A0A015UHQ1"/>
<evidence type="ECO:0000313" key="2">
    <source>
        <dbReference type="Proteomes" id="UP000020529"/>
    </source>
</evidence>
<evidence type="ECO:0000313" key="1">
    <source>
        <dbReference type="EMBL" id="EXY73473.1"/>
    </source>
</evidence>
<dbReference type="Proteomes" id="UP000020529">
    <property type="component" value="Unassembled WGS sequence"/>
</dbReference>
<proteinExistence type="predicted"/>
<protein>
    <submittedName>
        <fullName evidence="1">Uncharacterized protein</fullName>
    </submittedName>
</protein>
<comment type="caution">
    <text evidence="1">The sequence shown here is derived from an EMBL/GenBank/DDBJ whole genome shotgun (WGS) entry which is preliminary data.</text>
</comment>